<dbReference type="EMBL" id="JAUOPB010000001">
    <property type="protein sequence ID" value="MDO6421060.1"/>
    <property type="molecule type" value="Genomic_DNA"/>
</dbReference>
<comment type="caution">
    <text evidence="2">The sequence shown here is derived from an EMBL/GenBank/DDBJ whole genome shotgun (WGS) entry which is preliminary data.</text>
</comment>
<dbReference type="PANTHER" id="PTHR45947">
    <property type="entry name" value="SULFOQUINOVOSYL TRANSFERASE SQD2"/>
    <property type="match status" value="1"/>
</dbReference>
<keyword evidence="2" id="KW-0328">Glycosyltransferase</keyword>
<keyword evidence="2" id="KW-0808">Transferase</keyword>
<dbReference type="Proteomes" id="UP001169760">
    <property type="component" value="Unassembled WGS sequence"/>
</dbReference>
<dbReference type="Gene3D" id="3.40.50.2000">
    <property type="entry name" value="Glycogen Phosphorylase B"/>
    <property type="match status" value="2"/>
</dbReference>
<dbReference type="AlphaFoldDB" id="A0AAW7X0R3"/>
<feature type="domain" description="Glycosyl transferase family 1" evidence="1">
    <location>
        <begin position="187"/>
        <end position="345"/>
    </location>
</feature>
<name>A0AAW7X0R3_9GAMM</name>
<evidence type="ECO:0000313" key="2">
    <source>
        <dbReference type="EMBL" id="MDO6421060.1"/>
    </source>
</evidence>
<evidence type="ECO:0000259" key="1">
    <source>
        <dbReference type="Pfam" id="PF00534"/>
    </source>
</evidence>
<reference evidence="2" key="1">
    <citation type="submission" date="2023-07" db="EMBL/GenBank/DDBJ databases">
        <title>Genome content predicts the carbon catabolic preferences of heterotrophic bacteria.</title>
        <authorList>
            <person name="Gralka M."/>
        </authorList>
    </citation>
    <scope>NUCLEOTIDE SEQUENCE</scope>
    <source>
        <strain evidence="2">I3M17_2</strain>
    </source>
</reference>
<dbReference type="SUPFAM" id="SSF53756">
    <property type="entry name" value="UDP-Glycosyltransferase/glycogen phosphorylase"/>
    <property type="match status" value="1"/>
</dbReference>
<proteinExistence type="predicted"/>
<dbReference type="Pfam" id="PF00534">
    <property type="entry name" value="Glycos_transf_1"/>
    <property type="match status" value="1"/>
</dbReference>
<dbReference type="InterPro" id="IPR001296">
    <property type="entry name" value="Glyco_trans_1"/>
</dbReference>
<dbReference type="PANTHER" id="PTHR45947:SF3">
    <property type="entry name" value="SULFOQUINOVOSYL TRANSFERASE SQD2"/>
    <property type="match status" value="1"/>
</dbReference>
<organism evidence="2 3">
    <name type="scientific">Saccharophagus degradans</name>
    <dbReference type="NCBI Taxonomy" id="86304"/>
    <lineage>
        <taxon>Bacteria</taxon>
        <taxon>Pseudomonadati</taxon>
        <taxon>Pseudomonadota</taxon>
        <taxon>Gammaproteobacteria</taxon>
        <taxon>Cellvibrionales</taxon>
        <taxon>Cellvibrionaceae</taxon>
        <taxon>Saccharophagus</taxon>
    </lineage>
</organism>
<sequence length="372" mass="40421">MKLKKTCIVMLSFGFGGAESRLLKVAEEVLGCSGGVVAVNSTIIQFAQGRADLIGVLAKLRSRNALVELGEAPSVFRHIKALNYVWVLLAASVFLLRSKPKVVHAVLGGILLVPVAKMIGAKTIVELTSPDNVKFVHKFRLWIVSSTDLFLCVSESVKCRATALLASGSNYRVYPIPYYNNSHLDKKNSIPKSKGGVVVAFCARLIPRKNGLLFAQVAKELLALRADVFVNVIGGGEQEEVIKGLLAPWLGVRANVGRVSNPSSYLVQSDVFVSLIEPDNYPSQSVLEAMDCGNALLLSDTGDSARFLLQDNGRIVELNCDALVSALIDMVDNPVKVKSMGERSKSVVSTHFERSKFIRFLSESYSLISSYD</sequence>
<protein>
    <submittedName>
        <fullName evidence="2">Glycosyltransferase</fullName>
        <ecNumber evidence="2">2.4.-.-</ecNumber>
    </submittedName>
</protein>
<dbReference type="EC" id="2.4.-.-" evidence="2"/>
<accession>A0AAW7X0R3</accession>
<gene>
    <name evidence="2" type="ORF">Q4521_01095</name>
</gene>
<dbReference type="InterPro" id="IPR050194">
    <property type="entry name" value="Glycosyltransferase_grp1"/>
</dbReference>
<dbReference type="RefSeq" id="WP_303490256.1">
    <property type="nucleotide sequence ID" value="NZ_JAUOPB010000001.1"/>
</dbReference>
<dbReference type="GO" id="GO:0016757">
    <property type="term" value="F:glycosyltransferase activity"/>
    <property type="evidence" value="ECO:0007669"/>
    <property type="project" value="UniProtKB-KW"/>
</dbReference>
<evidence type="ECO:0000313" key="3">
    <source>
        <dbReference type="Proteomes" id="UP001169760"/>
    </source>
</evidence>